<dbReference type="Gramene" id="OMO99014">
    <property type="protein sequence ID" value="OMO99014"/>
    <property type="gene ID" value="CCACVL1_03965"/>
</dbReference>
<dbReference type="STRING" id="210143.A0A1R3JW03"/>
<dbReference type="GO" id="GO:0050613">
    <property type="term" value="F:Delta14-sterol reductase activity"/>
    <property type="evidence" value="ECO:0007669"/>
    <property type="project" value="EnsemblPlants"/>
</dbReference>
<evidence type="ECO:0000256" key="1">
    <source>
        <dbReference type="ARBA" id="ARBA00004141"/>
    </source>
</evidence>
<comment type="caution">
    <text evidence="7">The sequence shown here is derived from an EMBL/GenBank/DDBJ whole genome shotgun (WGS) entry which is preliminary data.</text>
</comment>
<evidence type="ECO:0000256" key="6">
    <source>
        <dbReference type="SAM" id="Phobius"/>
    </source>
</evidence>
<comment type="subcellular location">
    <subcellularLocation>
        <location evidence="1">Membrane</location>
        <topology evidence="1">Multi-pass membrane protein</topology>
    </subcellularLocation>
</comment>
<feature type="transmembrane region" description="Helical" evidence="6">
    <location>
        <begin position="56"/>
        <end position="76"/>
    </location>
</feature>
<dbReference type="AlphaFoldDB" id="A0A1R3JW03"/>
<evidence type="ECO:0000313" key="7">
    <source>
        <dbReference type="EMBL" id="OMO99014.1"/>
    </source>
</evidence>
<feature type="non-terminal residue" evidence="7">
    <location>
        <position position="200"/>
    </location>
</feature>
<evidence type="ECO:0000256" key="2">
    <source>
        <dbReference type="ARBA" id="ARBA00005402"/>
    </source>
</evidence>
<dbReference type="InterPro" id="IPR001171">
    <property type="entry name" value="ERG24_DHCR-like"/>
</dbReference>
<accession>A0A1R3JW03</accession>
<dbReference type="EMBL" id="AWWV01006951">
    <property type="protein sequence ID" value="OMO99014.1"/>
    <property type="molecule type" value="Genomic_DNA"/>
</dbReference>
<dbReference type="PANTHER" id="PTHR21257:SF52">
    <property type="entry name" value="DELTA(14)-STEROL REDUCTASE TM7SF2"/>
    <property type="match status" value="1"/>
</dbReference>
<dbReference type="OrthoDB" id="5326588at2759"/>
<evidence type="ECO:0000256" key="4">
    <source>
        <dbReference type="ARBA" id="ARBA00022989"/>
    </source>
</evidence>
<keyword evidence="4 6" id="KW-1133">Transmembrane helix</keyword>
<dbReference type="OMA" id="FLCHEEQ"/>
<comment type="similarity">
    <text evidence="2">Belongs to the ERG4/ERG24 family.</text>
</comment>
<name>A0A1R3JW03_COCAP</name>
<proteinExistence type="inferred from homology"/>
<feature type="transmembrane region" description="Helical" evidence="6">
    <location>
        <begin position="88"/>
        <end position="110"/>
    </location>
</feature>
<sequence>MELGFLLHSLIPSWNSVGILAIYMVYLAIASIVLPAKVVPGIIMQDGTRLHYRCNGLATLLSLIGLLALGAIMNLISPTLISDRGLELLSASFIFSLFVTSALYIGGCGCRSQTSSLKPHITGNLILDWYLGVQLNPHFLGIDLKFLFLRAGTIGWIMVNLSNLAKSVEIGNLSLSMILYQIFCLIHVIDFLCHEEQLTT</sequence>
<keyword evidence="8" id="KW-1185">Reference proteome</keyword>
<reference evidence="7 8" key="1">
    <citation type="submission" date="2013-09" db="EMBL/GenBank/DDBJ databases">
        <title>Corchorus capsularis genome sequencing.</title>
        <authorList>
            <person name="Alam M."/>
            <person name="Haque M.S."/>
            <person name="Islam M.S."/>
            <person name="Emdad E.M."/>
            <person name="Islam M.M."/>
            <person name="Ahmed B."/>
            <person name="Halim A."/>
            <person name="Hossen Q.M.M."/>
            <person name="Hossain M.Z."/>
            <person name="Ahmed R."/>
            <person name="Khan M.M."/>
            <person name="Islam R."/>
            <person name="Rashid M.M."/>
            <person name="Khan S.A."/>
            <person name="Rahman M.S."/>
            <person name="Alam M."/>
        </authorList>
    </citation>
    <scope>NUCLEOTIDE SEQUENCE [LARGE SCALE GENOMIC DNA]</scope>
    <source>
        <strain evidence="8">cv. CVL-1</strain>
        <tissue evidence="7">Whole seedling</tissue>
    </source>
</reference>
<dbReference type="Pfam" id="PF01222">
    <property type="entry name" value="ERG4_ERG24"/>
    <property type="match status" value="1"/>
</dbReference>
<feature type="transmembrane region" description="Helical" evidence="6">
    <location>
        <begin position="20"/>
        <end position="44"/>
    </location>
</feature>
<dbReference type="PANTHER" id="PTHR21257">
    <property type="entry name" value="DELTA(14)-STEROL REDUCTASE"/>
    <property type="match status" value="1"/>
</dbReference>
<dbReference type="Proteomes" id="UP000188268">
    <property type="component" value="Unassembled WGS sequence"/>
</dbReference>
<evidence type="ECO:0000256" key="5">
    <source>
        <dbReference type="ARBA" id="ARBA00023136"/>
    </source>
</evidence>
<protein>
    <submittedName>
        <fullName evidence="7">Ergosterol biosynthesis ERG4/ERG24</fullName>
    </submittedName>
</protein>
<evidence type="ECO:0000256" key="3">
    <source>
        <dbReference type="ARBA" id="ARBA00022692"/>
    </source>
</evidence>
<dbReference type="GO" id="GO:0009793">
    <property type="term" value="P:embryo development ending in seed dormancy"/>
    <property type="evidence" value="ECO:0007669"/>
    <property type="project" value="EnsemblPlants"/>
</dbReference>
<keyword evidence="5 6" id="KW-0472">Membrane</keyword>
<dbReference type="GO" id="GO:0016126">
    <property type="term" value="P:sterol biosynthetic process"/>
    <property type="evidence" value="ECO:0007669"/>
    <property type="project" value="InterPro"/>
</dbReference>
<dbReference type="GO" id="GO:0005789">
    <property type="term" value="C:endoplasmic reticulum membrane"/>
    <property type="evidence" value="ECO:0007669"/>
    <property type="project" value="TreeGrafter"/>
</dbReference>
<keyword evidence="3 6" id="KW-0812">Transmembrane</keyword>
<evidence type="ECO:0000313" key="8">
    <source>
        <dbReference type="Proteomes" id="UP000188268"/>
    </source>
</evidence>
<organism evidence="7 8">
    <name type="scientific">Corchorus capsularis</name>
    <name type="common">Jute</name>
    <dbReference type="NCBI Taxonomy" id="210143"/>
    <lineage>
        <taxon>Eukaryota</taxon>
        <taxon>Viridiplantae</taxon>
        <taxon>Streptophyta</taxon>
        <taxon>Embryophyta</taxon>
        <taxon>Tracheophyta</taxon>
        <taxon>Spermatophyta</taxon>
        <taxon>Magnoliopsida</taxon>
        <taxon>eudicotyledons</taxon>
        <taxon>Gunneridae</taxon>
        <taxon>Pentapetalae</taxon>
        <taxon>rosids</taxon>
        <taxon>malvids</taxon>
        <taxon>Malvales</taxon>
        <taxon>Malvaceae</taxon>
        <taxon>Grewioideae</taxon>
        <taxon>Apeibeae</taxon>
        <taxon>Corchorus</taxon>
    </lineage>
</organism>
<gene>
    <name evidence="7" type="ORF">CCACVL1_03965</name>
</gene>